<keyword evidence="2" id="KW-1185">Reference proteome</keyword>
<accession>A0A0D0CDF7</accession>
<organism evidence="1 2">
    <name type="scientific">Collybiopsis luxurians FD-317 M1</name>
    <dbReference type="NCBI Taxonomy" id="944289"/>
    <lineage>
        <taxon>Eukaryota</taxon>
        <taxon>Fungi</taxon>
        <taxon>Dikarya</taxon>
        <taxon>Basidiomycota</taxon>
        <taxon>Agaricomycotina</taxon>
        <taxon>Agaricomycetes</taxon>
        <taxon>Agaricomycetidae</taxon>
        <taxon>Agaricales</taxon>
        <taxon>Marasmiineae</taxon>
        <taxon>Omphalotaceae</taxon>
        <taxon>Collybiopsis</taxon>
        <taxon>Collybiopsis luxurians</taxon>
    </lineage>
</organism>
<gene>
    <name evidence="1" type="ORF">GYMLUDRAFT_1016609</name>
</gene>
<dbReference type="AlphaFoldDB" id="A0A0D0CDF7"/>
<proteinExistence type="predicted"/>
<sequence length="184" mass="20215">MTQARLDIKFAAIHVAALECYTESDPFTNIHLPGQYSLSYQLGSKRIMAPAVSSSSIASTESPSSNNSTQLATKPLVKLGKWHKRASVNPPKPQRNLFANLPNDDPFVPPPIPAWSNVSLTIECGNIQPQKRMLIVPDPGLFFGLADKACQMPMLVMWSYFYDSISTLPTSSYPNLTLCSISNI</sequence>
<evidence type="ECO:0000313" key="1">
    <source>
        <dbReference type="EMBL" id="KIK56077.1"/>
    </source>
</evidence>
<dbReference type="OrthoDB" id="2634326at2759"/>
<dbReference type="EMBL" id="KN834800">
    <property type="protein sequence ID" value="KIK56077.1"/>
    <property type="molecule type" value="Genomic_DNA"/>
</dbReference>
<dbReference type="Proteomes" id="UP000053593">
    <property type="component" value="Unassembled WGS sequence"/>
</dbReference>
<protein>
    <submittedName>
        <fullName evidence="1">Unplaced genomic scaffold GYMLUscaffold_52, whole genome shotgun sequence</fullName>
    </submittedName>
</protein>
<reference evidence="1 2" key="1">
    <citation type="submission" date="2014-04" db="EMBL/GenBank/DDBJ databases">
        <title>Evolutionary Origins and Diversification of the Mycorrhizal Mutualists.</title>
        <authorList>
            <consortium name="DOE Joint Genome Institute"/>
            <consortium name="Mycorrhizal Genomics Consortium"/>
            <person name="Kohler A."/>
            <person name="Kuo A."/>
            <person name="Nagy L.G."/>
            <person name="Floudas D."/>
            <person name="Copeland A."/>
            <person name="Barry K.W."/>
            <person name="Cichocki N."/>
            <person name="Veneault-Fourrey C."/>
            <person name="LaButti K."/>
            <person name="Lindquist E.A."/>
            <person name="Lipzen A."/>
            <person name="Lundell T."/>
            <person name="Morin E."/>
            <person name="Murat C."/>
            <person name="Riley R."/>
            <person name="Ohm R."/>
            <person name="Sun H."/>
            <person name="Tunlid A."/>
            <person name="Henrissat B."/>
            <person name="Grigoriev I.V."/>
            <person name="Hibbett D.S."/>
            <person name="Martin F."/>
        </authorList>
    </citation>
    <scope>NUCLEOTIDE SEQUENCE [LARGE SCALE GENOMIC DNA]</scope>
    <source>
        <strain evidence="1 2">FD-317 M1</strain>
    </source>
</reference>
<dbReference type="HOGENOM" id="CLU_1468318_0_0_1"/>
<name>A0A0D0CDF7_9AGAR</name>
<evidence type="ECO:0000313" key="2">
    <source>
        <dbReference type="Proteomes" id="UP000053593"/>
    </source>
</evidence>